<dbReference type="GO" id="GO:0045301">
    <property type="term" value="F:tRNA 2-(methylsulfanyl)-N(6)-isopentenyladenosine(37) hydroxylase activity"/>
    <property type="evidence" value="ECO:0007669"/>
    <property type="project" value="InterPro"/>
</dbReference>
<dbReference type="PANTHER" id="PTHR42637">
    <property type="entry name" value="TRNA-(MS[2]IO[6]A)-HYDROXYLASE"/>
    <property type="match status" value="1"/>
</dbReference>
<protein>
    <submittedName>
        <fullName evidence="1">tRNA-(Ms[2]io[6]A)-hydroxylase</fullName>
    </submittedName>
</protein>
<sequence length="192" mass="21968">MTRYTLKYATPQAWIDTVLNDFDAFLIDHAAAEKKASGMAVSMLSHYPDKAKLVEAMSDLAIEEMVHFRDVVKLIHQRGLMLAADTKDEYINAFRQLMRKGTDVYFLDRLLVGSIVEARGCERFGLIAEALPAGDLKKFYLAITESERRHDDLFLTLAYEYFQPEQIEPRLQELLNAEADIMKTLPILAQLH</sequence>
<dbReference type="EMBL" id="AP023086">
    <property type="protein sequence ID" value="BCD96918.1"/>
    <property type="molecule type" value="Genomic_DNA"/>
</dbReference>
<keyword evidence="2" id="KW-1185">Reference proteome</keyword>
<reference evidence="1 2" key="1">
    <citation type="journal article" date="2022" name="IScience">
        <title>An ultrasensitive nanofiber-based assay for enzymatic hydrolysis and deep-sea microbial degradation of cellulose.</title>
        <authorList>
            <person name="Tsudome M."/>
            <person name="Tachioka M."/>
            <person name="Miyazaki M."/>
            <person name="Uchimura K."/>
            <person name="Tsuda M."/>
            <person name="Takaki Y."/>
            <person name="Deguchi S."/>
        </authorList>
    </citation>
    <scope>NUCLEOTIDE SEQUENCE [LARGE SCALE GENOMIC DNA]</scope>
    <source>
        <strain evidence="1 2">GE09</strain>
    </source>
</reference>
<dbReference type="CDD" id="cd07910">
    <property type="entry name" value="MiaE"/>
    <property type="match status" value="1"/>
</dbReference>
<gene>
    <name evidence="1" type="ORF">MARGE09_P1118</name>
</gene>
<name>A0AAN2BJF1_9GAMM</name>
<dbReference type="GO" id="GO:0006400">
    <property type="term" value="P:tRNA modification"/>
    <property type="evidence" value="ECO:0007669"/>
    <property type="project" value="InterPro"/>
</dbReference>
<dbReference type="Gene3D" id="1.20.1260.10">
    <property type="match status" value="1"/>
</dbReference>
<organism evidence="1 2">
    <name type="scientific">Marinagarivorans cellulosilyticus</name>
    <dbReference type="NCBI Taxonomy" id="2721545"/>
    <lineage>
        <taxon>Bacteria</taxon>
        <taxon>Pseudomonadati</taxon>
        <taxon>Pseudomonadota</taxon>
        <taxon>Gammaproteobacteria</taxon>
        <taxon>Cellvibrionales</taxon>
        <taxon>Cellvibrionaceae</taxon>
        <taxon>Marinagarivorans</taxon>
    </lineage>
</organism>
<proteinExistence type="predicted"/>
<dbReference type="Proteomes" id="UP001320119">
    <property type="component" value="Chromosome"/>
</dbReference>
<dbReference type="KEGG" id="marq:MARGE09_P1118"/>
<dbReference type="AlphaFoldDB" id="A0AAN2BJF1"/>
<dbReference type="Pfam" id="PF06175">
    <property type="entry name" value="MiaE"/>
    <property type="match status" value="1"/>
</dbReference>
<dbReference type="PANTHER" id="PTHR42637:SF1">
    <property type="entry name" value="TRNA 2-(METHYLSULFANYL)-N(6)-ISOPENTENYLADENOSINE(37) HYDROXYLASE"/>
    <property type="match status" value="1"/>
</dbReference>
<dbReference type="RefSeq" id="WP_236986401.1">
    <property type="nucleotide sequence ID" value="NZ_AP023086.1"/>
</dbReference>
<dbReference type="InterPro" id="IPR009078">
    <property type="entry name" value="Ferritin-like_SF"/>
</dbReference>
<dbReference type="SUPFAM" id="SSF47240">
    <property type="entry name" value="Ferritin-like"/>
    <property type="match status" value="1"/>
</dbReference>
<dbReference type="PIRSF" id="PIRSF020736">
    <property type="entry name" value="MiaE"/>
    <property type="match status" value="1"/>
</dbReference>
<accession>A0AAN2BJF1</accession>
<evidence type="ECO:0000313" key="2">
    <source>
        <dbReference type="Proteomes" id="UP001320119"/>
    </source>
</evidence>
<evidence type="ECO:0000313" key="1">
    <source>
        <dbReference type="EMBL" id="BCD96918.1"/>
    </source>
</evidence>
<dbReference type="InterPro" id="IPR012347">
    <property type="entry name" value="Ferritin-like"/>
</dbReference>
<dbReference type="InterPro" id="IPR010386">
    <property type="entry name" value="tRNA-Hydrxlase_MiaE"/>
</dbReference>